<dbReference type="RefSeq" id="WP_196395540.1">
    <property type="nucleotide sequence ID" value="NZ_JADNYM010000004.1"/>
</dbReference>
<evidence type="ECO:0000313" key="5">
    <source>
        <dbReference type="Proteomes" id="UP000655366"/>
    </source>
</evidence>
<proteinExistence type="predicted"/>
<dbReference type="SUPFAM" id="SSF53850">
    <property type="entry name" value="Periplasmic binding protein-like II"/>
    <property type="match status" value="1"/>
</dbReference>
<dbReference type="Pfam" id="PF00497">
    <property type="entry name" value="SBP_bac_3"/>
    <property type="match status" value="1"/>
</dbReference>
<protein>
    <submittedName>
        <fullName evidence="4">ABC transporter substrate-binding protein</fullName>
    </submittedName>
</protein>
<dbReference type="AlphaFoldDB" id="A0A931CS14"/>
<dbReference type="PROSITE" id="PS51257">
    <property type="entry name" value="PROKAR_LIPOPROTEIN"/>
    <property type="match status" value="1"/>
</dbReference>
<gene>
    <name evidence="4" type="ORF">IV500_04125</name>
</gene>
<comment type="caution">
    <text evidence="4">The sequence shown here is derived from an EMBL/GenBank/DDBJ whole genome shotgun (WGS) entry which is preliminary data.</text>
</comment>
<accession>A0A931CS14</accession>
<evidence type="ECO:0000259" key="3">
    <source>
        <dbReference type="SMART" id="SM00062"/>
    </source>
</evidence>
<dbReference type="PANTHER" id="PTHR35936">
    <property type="entry name" value="MEMBRANE-BOUND LYTIC MUREIN TRANSGLYCOSYLASE F"/>
    <property type="match status" value="1"/>
</dbReference>
<organism evidence="4 5">
    <name type="scientific">Arthrobacter terrae</name>
    <dbReference type="NCBI Taxonomy" id="2935737"/>
    <lineage>
        <taxon>Bacteria</taxon>
        <taxon>Bacillati</taxon>
        <taxon>Actinomycetota</taxon>
        <taxon>Actinomycetes</taxon>
        <taxon>Micrococcales</taxon>
        <taxon>Micrococcaceae</taxon>
        <taxon>Arthrobacter</taxon>
    </lineage>
</organism>
<dbReference type="CDD" id="cd01004">
    <property type="entry name" value="PBP2_MidA_like"/>
    <property type="match status" value="1"/>
</dbReference>
<feature type="chain" id="PRO_5038614865" evidence="2">
    <location>
        <begin position="27"/>
        <end position="308"/>
    </location>
</feature>
<dbReference type="SMART" id="SM00062">
    <property type="entry name" value="PBPb"/>
    <property type="match status" value="1"/>
</dbReference>
<name>A0A931CS14_9MICC</name>
<dbReference type="Proteomes" id="UP000655366">
    <property type="component" value="Unassembled WGS sequence"/>
</dbReference>
<dbReference type="Gene3D" id="3.40.190.10">
    <property type="entry name" value="Periplasmic binding protein-like II"/>
    <property type="match status" value="2"/>
</dbReference>
<evidence type="ECO:0000313" key="4">
    <source>
        <dbReference type="EMBL" id="MBG0738608.1"/>
    </source>
</evidence>
<reference evidence="4 5" key="1">
    <citation type="submission" date="2020-11" db="EMBL/GenBank/DDBJ databases">
        <title>Arthrobacter antarcticus sp. nov., isolated from Antarctic Soil.</title>
        <authorList>
            <person name="Li J."/>
        </authorList>
    </citation>
    <scope>NUCLEOTIDE SEQUENCE [LARGE SCALE GENOMIC DNA]</scope>
    <source>
        <strain evidence="4 5">Z1-20</strain>
    </source>
</reference>
<dbReference type="EMBL" id="JADNYM010000004">
    <property type="protein sequence ID" value="MBG0738608.1"/>
    <property type="molecule type" value="Genomic_DNA"/>
</dbReference>
<keyword evidence="5" id="KW-1185">Reference proteome</keyword>
<keyword evidence="1 2" id="KW-0732">Signal</keyword>
<evidence type="ECO:0000256" key="1">
    <source>
        <dbReference type="ARBA" id="ARBA00022729"/>
    </source>
</evidence>
<dbReference type="InterPro" id="IPR001638">
    <property type="entry name" value="Solute-binding_3/MltF_N"/>
</dbReference>
<feature type="domain" description="Solute-binding protein family 3/N-terminal" evidence="3">
    <location>
        <begin position="65"/>
        <end position="295"/>
    </location>
</feature>
<evidence type="ECO:0000256" key="2">
    <source>
        <dbReference type="SAM" id="SignalP"/>
    </source>
</evidence>
<sequence length="308" mass="31572">MRFTHKAVLLLTAGATLLAASGCTTASIDDAAAGGQPAAAASKTAISVNEQARALLPAAVRDKGTLVIGSDPTYPPFEYFDTDNKTMIGWDVDMGDALAQTLGLKADHVAATFDTILPGLTSQKYDAGMSAFSITDERKKAVDFVAYLSGGSGLAVLPGNPEKLSMQAETLCGKKVAAQKGSSQSLDILPALSKECTDAGNAAIDAQLFPAQTDANLALTSGRVDAVMADSISLAYQGTLAGKKFELAAGNDYQPEPTGVALPKDSALRPALEAAMKAIVGGPAYGEINAKWSIPSSATITADKVTAK</sequence>
<feature type="signal peptide" evidence="2">
    <location>
        <begin position="1"/>
        <end position="26"/>
    </location>
</feature>
<dbReference type="PANTHER" id="PTHR35936:SF17">
    <property type="entry name" value="ARGININE-BINDING EXTRACELLULAR PROTEIN ARTP"/>
    <property type="match status" value="1"/>
</dbReference>